<proteinExistence type="predicted"/>
<dbReference type="Gene3D" id="3.40.50.300">
    <property type="entry name" value="P-loop containing nucleotide triphosphate hydrolases"/>
    <property type="match status" value="1"/>
</dbReference>
<evidence type="ECO:0000259" key="4">
    <source>
        <dbReference type="PROSITE" id="PS50893"/>
    </source>
</evidence>
<dbReference type="OrthoDB" id="9781337at2"/>
<accession>A0A0K1QQB8</accession>
<name>A0A0K1QQB8_PSEFL</name>
<dbReference type="GO" id="GO:0016887">
    <property type="term" value="F:ATP hydrolysis activity"/>
    <property type="evidence" value="ECO:0007669"/>
    <property type="project" value="InterPro"/>
</dbReference>
<dbReference type="GO" id="GO:0005524">
    <property type="term" value="F:ATP binding"/>
    <property type="evidence" value="ECO:0007669"/>
    <property type="project" value="UniProtKB-KW"/>
</dbReference>
<dbReference type="eggNOG" id="COG1119">
    <property type="taxonomic scope" value="Bacteria"/>
</dbReference>
<dbReference type="RefSeq" id="WP_017337743.1">
    <property type="nucleotide sequence ID" value="NZ_CP010945.1"/>
</dbReference>
<evidence type="ECO:0000256" key="2">
    <source>
        <dbReference type="ARBA" id="ARBA00022741"/>
    </source>
</evidence>
<dbReference type="InterPro" id="IPR003439">
    <property type="entry name" value="ABC_transporter-like_ATP-bd"/>
</dbReference>
<protein>
    <submittedName>
        <fullName evidence="5">Molybdenum ABC transporter ATP-binding protein</fullName>
    </submittedName>
</protein>
<dbReference type="PANTHER" id="PTHR43553:SF3">
    <property type="entry name" value="ABC TRANSPORTER ATP-BINDING PROTEIN MODF"/>
    <property type="match status" value="1"/>
</dbReference>
<dbReference type="CDD" id="cd03225">
    <property type="entry name" value="ABC_cobalt_CbiO_domain1"/>
    <property type="match status" value="1"/>
</dbReference>
<dbReference type="InterPro" id="IPR050095">
    <property type="entry name" value="ECF_ABC_transporter_ATP-bd"/>
</dbReference>
<dbReference type="PANTHER" id="PTHR43553">
    <property type="entry name" value="HEAVY METAL TRANSPORTER"/>
    <property type="match status" value="1"/>
</dbReference>
<dbReference type="Proteomes" id="UP000017175">
    <property type="component" value="Chromosome"/>
</dbReference>
<dbReference type="InterPro" id="IPR003593">
    <property type="entry name" value="AAA+_ATPase"/>
</dbReference>
<dbReference type="EMBL" id="CP010945">
    <property type="protein sequence ID" value="AKV07941.1"/>
    <property type="molecule type" value="Genomic_DNA"/>
</dbReference>
<evidence type="ECO:0000313" key="6">
    <source>
        <dbReference type="Proteomes" id="UP000017175"/>
    </source>
</evidence>
<dbReference type="InterPro" id="IPR027417">
    <property type="entry name" value="P-loop_NTPase"/>
</dbReference>
<dbReference type="SUPFAM" id="SSF52540">
    <property type="entry name" value="P-loop containing nucleoside triphosphate hydrolases"/>
    <property type="match status" value="1"/>
</dbReference>
<feature type="domain" description="ABC transporter" evidence="4">
    <location>
        <begin position="2"/>
        <end position="242"/>
    </location>
</feature>
<dbReference type="InterPro" id="IPR015856">
    <property type="entry name" value="ABC_transpr_CbiO/EcfA_su"/>
</dbReference>
<dbReference type="GO" id="GO:0042626">
    <property type="term" value="F:ATPase-coupled transmembrane transporter activity"/>
    <property type="evidence" value="ECO:0007669"/>
    <property type="project" value="TreeGrafter"/>
</dbReference>
<dbReference type="GO" id="GO:0043190">
    <property type="term" value="C:ATP-binding cassette (ABC) transporter complex"/>
    <property type="evidence" value="ECO:0007669"/>
    <property type="project" value="TreeGrafter"/>
</dbReference>
<evidence type="ECO:0000313" key="5">
    <source>
        <dbReference type="EMBL" id="AKV07941.1"/>
    </source>
</evidence>
<evidence type="ECO:0000256" key="1">
    <source>
        <dbReference type="ARBA" id="ARBA00022448"/>
    </source>
</evidence>
<gene>
    <name evidence="5" type="ORF">B723_16575</name>
</gene>
<dbReference type="Pfam" id="PF00005">
    <property type="entry name" value="ABC_tran"/>
    <property type="match status" value="1"/>
</dbReference>
<keyword evidence="3 5" id="KW-0067">ATP-binding</keyword>
<dbReference type="AlphaFoldDB" id="A0A0K1QQB8"/>
<dbReference type="SMART" id="SM00382">
    <property type="entry name" value="AAA"/>
    <property type="match status" value="1"/>
</dbReference>
<keyword evidence="2" id="KW-0547">Nucleotide-binding</keyword>
<dbReference type="PROSITE" id="PS50893">
    <property type="entry name" value="ABC_TRANSPORTER_2"/>
    <property type="match status" value="1"/>
</dbReference>
<sequence>MIELHQVTAYQQQTRVLDQLSLNIGPQERVAILGPNGAGKSTLLKLINRELYPVAQDGSYLKLFGSETLNLWQLRNRIGFVSQDLQEDYTPYTSALDVVVSGFFGAIGAHEHLQPTELQREQARAMMARLGISHDESCMFQRLSTGQKRRLLLARALVHEPQALIFDEPANGLDMGASLAMLTLLRGFCSEGRALLITTHHVDEIIPEIERVVLIRQGQIVADGPKSELLTSAHLSDLYETPLHISEKNGWYRCWHD</sequence>
<evidence type="ECO:0000256" key="3">
    <source>
        <dbReference type="ARBA" id="ARBA00022840"/>
    </source>
</evidence>
<reference evidence="5 6" key="1">
    <citation type="journal article" date="2012" name="J. Bacteriol.">
        <title>Draft genome sequence of the cyanide-utilizing bacterium Pseudomonas fluorescens strain NCIMB 11764.</title>
        <authorList>
            <person name="Vilo C.A."/>
            <person name="Benedik M.J."/>
            <person name="Kunz D.A."/>
            <person name="Dong Q."/>
        </authorList>
    </citation>
    <scope>NUCLEOTIDE SEQUENCE [LARGE SCALE GENOMIC DNA]</scope>
    <source>
        <strain evidence="5 6">NCIMB 11764</strain>
    </source>
</reference>
<organism evidence="5 6">
    <name type="scientific">Pseudomonas fluorescens NCIMB 11764</name>
    <dbReference type="NCBI Taxonomy" id="1221522"/>
    <lineage>
        <taxon>Bacteria</taxon>
        <taxon>Pseudomonadati</taxon>
        <taxon>Pseudomonadota</taxon>
        <taxon>Gammaproteobacteria</taxon>
        <taxon>Pseudomonadales</taxon>
        <taxon>Pseudomonadaceae</taxon>
        <taxon>Pseudomonas</taxon>
    </lineage>
</organism>
<keyword evidence="1" id="KW-0813">Transport</keyword>